<comment type="caution">
    <text evidence="1">The sequence shown here is derived from an EMBL/GenBank/DDBJ whole genome shotgun (WGS) entry which is preliminary data.</text>
</comment>
<organism evidence="1 2">
    <name type="scientific">Flexivirga endophytica</name>
    <dbReference type="NCBI Taxonomy" id="1849103"/>
    <lineage>
        <taxon>Bacteria</taxon>
        <taxon>Bacillati</taxon>
        <taxon>Actinomycetota</taxon>
        <taxon>Actinomycetes</taxon>
        <taxon>Micrococcales</taxon>
        <taxon>Dermacoccaceae</taxon>
        <taxon>Flexivirga</taxon>
    </lineage>
</organism>
<gene>
    <name evidence="1" type="ORF">GCM10011492_06680</name>
</gene>
<dbReference type="RefSeq" id="WP_188835507.1">
    <property type="nucleotide sequence ID" value="NZ_BMHI01000001.1"/>
</dbReference>
<reference evidence="1" key="1">
    <citation type="journal article" date="2014" name="Int. J. Syst. Evol. Microbiol.">
        <title>Complete genome sequence of Corynebacterium casei LMG S-19264T (=DSM 44701T), isolated from a smear-ripened cheese.</title>
        <authorList>
            <consortium name="US DOE Joint Genome Institute (JGI-PGF)"/>
            <person name="Walter F."/>
            <person name="Albersmeier A."/>
            <person name="Kalinowski J."/>
            <person name="Ruckert C."/>
        </authorList>
    </citation>
    <scope>NUCLEOTIDE SEQUENCE</scope>
    <source>
        <strain evidence="1">CGMCC 1.15085</strain>
    </source>
</reference>
<reference evidence="1" key="2">
    <citation type="submission" date="2020-09" db="EMBL/GenBank/DDBJ databases">
        <authorList>
            <person name="Sun Q."/>
            <person name="Zhou Y."/>
        </authorList>
    </citation>
    <scope>NUCLEOTIDE SEQUENCE</scope>
    <source>
        <strain evidence="1">CGMCC 1.15085</strain>
    </source>
</reference>
<dbReference type="Proteomes" id="UP000636793">
    <property type="component" value="Unassembled WGS sequence"/>
</dbReference>
<dbReference type="EMBL" id="BMHI01000001">
    <property type="protein sequence ID" value="GGB19502.1"/>
    <property type="molecule type" value="Genomic_DNA"/>
</dbReference>
<sequence>MSNQIQLGNLHTRAEQITAHGGTIDPEFIRVREAWSEFTQTTTALVDDLAASLLAGKTVSPEAFGLAQAEALANNQSRATVLQGVAARLYGPQKAAYDKTAKANYDTAAKAYNDAAKAFTAALGTVDPDAAPETLMHADAKVREAWAAVPVLAAQLDAAAEFVTLTGHDNGVAATDTATLGLLLDRGNVAHRAVWDAWDATSHAGRGGKWQALVQLGAKLTAPRLDQHQPIRRPKPLENRMVRRGPGYLQGDFDPETNKFVDPQLERLAKSQALAS</sequence>
<accession>A0A916SV61</accession>
<evidence type="ECO:0000313" key="2">
    <source>
        <dbReference type="Proteomes" id="UP000636793"/>
    </source>
</evidence>
<protein>
    <submittedName>
        <fullName evidence="1">Uncharacterized protein</fullName>
    </submittedName>
</protein>
<dbReference type="AlphaFoldDB" id="A0A916SV61"/>
<evidence type="ECO:0000313" key="1">
    <source>
        <dbReference type="EMBL" id="GGB19502.1"/>
    </source>
</evidence>
<proteinExistence type="predicted"/>
<keyword evidence="2" id="KW-1185">Reference proteome</keyword>
<name>A0A916SV61_9MICO</name>